<dbReference type="InterPro" id="IPR000878">
    <property type="entry name" value="4pyrrol_Mease"/>
</dbReference>
<evidence type="ECO:0000259" key="6">
    <source>
        <dbReference type="Pfam" id="PF00590"/>
    </source>
</evidence>
<dbReference type="RefSeq" id="WP_088386296.1">
    <property type="nucleotide sequence ID" value="NZ_NIOF01000009.1"/>
</dbReference>
<keyword evidence="4 7" id="KW-0808">Transferase</keyword>
<dbReference type="InterPro" id="IPR014776">
    <property type="entry name" value="4pyrrole_Mease_sub2"/>
</dbReference>
<feature type="domain" description="Tetrapyrrole methylase" evidence="6">
    <location>
        <begin position="54"/>
        <end position="217"/>
    </location>
</feature>
<reference evidence="7 8" key="1">
    <citation type="journal article" date="2008" name="Int. J. Syst. Evol. Microbiol.">
        <title>Description of Roseateles aquatilis sp. nov. and Roseateles terrae sp. nov., in the class Betaproteobacteria, and emended description of the genus Roseateles.</title>
        <authorList>
            <person name="Gomila M."/>
            <person name="Bowien B."/>
            <person name="Falsen E."/>
            <person name="Moore E.R."/>
            <person name="Lalucat J."/>
        </authorList>
    </citation>
    <scope>NUCLEOTIDE SEQUENCE [LARGE SCALE GENOMIC DNA]</scope>
    <source>
        <strain evidence="7 8">CCUG 48205</strain>
    </source>
</reference>
<keyword evidence="8" id="KW-1185">Reference proteome</keyword>
<accession>A0A246J4K7</accession>
<dbReference type="Gene3D" id="3.40.1010.10">
    <property type="entry name" value="Cobalt-precorrin-4 Transmethylase, Domain 1"/>
    <property type="match status" value="1"/>
</dbReference>
<evidence type="ECO:0000256" key="4">
    <source>
        <dbReference type="ARBA" id="ARBA00022679"/>
    </source>
</evidence>
<dbReference type="Proteomes" id="UP000197468">
    <property type="component" value="Unassembled WGS sequence"/>
</dbReference>
<dbReference type="CDD" id="cd11649">
    <property type="entry name" value="RsmI_like"/>
    <property type="match status" value="1"/>
</dbReference>
<keyword evidence="5" id="KW-0949">S-adenosyl-L-methionine</keyword>
<dbReference type="EMBL" id="NIOF01000009">
    <property type="protein sequence ID" value="OWQ87513.1"/>
    <property type="molecule type" value="Genomic_DNA"/>
</dbReference>
<dbReference type="Pfam" id="PF00590">
    <property type="entry name" value="TP_methylase"/>
    <property type="match status" value="1"/>
</dbReference>
<evidence type="ECO:0000256" key="3">
    <source>
        <dbReference type="ARBA" id="ARBA00022603"/>
    </source>
</evidence>
<dbReference type="InterPro" id="IPR035996">
    <property type="entry name" value="4pyrrol_Methylase_sf"/>
</dbReference>
<dbReference type="InterPro" id="IPR014777">
    <property type="entry name" value="4pyrrole_Mease_sub1"/>
</dbReference>
<evidence type="ECO:0000256" key="1">
    <source>
        <dbReference type="ARBA" id="ARBA00022490"/>
    </source>
</evidence>
<sequence length="263" mass="27696">MSRGRLYLVPNTLDFGMDGQEVDLREILPDAVIARAASITHWAAENAKTTRAFLKRAGAIHPLAKALQEQDIQELPRPPKGRAPAANAAATAATEAQAWAKLLQPALDGHDIGLISEAGMPAVADPGAQLVAAAHAAGIEVVPLVGPSSLLMAVAASGLNGQSFAFVGYLPVDAGARQTRLKDLEAWSAREQQTQLMIETPYRNGALLQALLTQLKPTTLLSVSCGLSLADAWTHSATVAQWRKAPKALPDKIPAVFALLGSR</sequence>
<organism evidence="7 8">
    <name type="scientific">Roseateles aquatilis</name>
    <dbReference type="NCBI Taxonomy" id="431061"/>
    <lineage>
        <taxon>Bacteria</taxon>
        <taxon>Pseudomonadati</taxon>
        <taxon>Pseudomonadota</taxon>
        <taxon>Betaproteobacteria</taxon>
        <taxon>Burkholderiales</taxon>
        <taxon>Sphaerotilaceae</taxon>
        <taxon>Roseateles</taxon>
    </lineage>
</organism>
<evidence type="ECO:0000313" key="8">
    <source>
        <dbReference type="Proteomes" id="UP000197468"/>
    </source>
</evidence>
<dbReference type="PANTHER" id="PTHR46111:SF2">
    <property type="entry name" value="SAM-DEPENDENT METHYLTRANSFERASE"/>
    <property type="match status" value="1"/>
</dbReference>
<dbReference type="PANTHER" id="PTHR46111">
    <property type="entry name" value="RIBOSOMAL RNA SMALL SUBUNIT METHYLTRANSFERASE I"/>
    <property type="match status" value="1"/>
</dbReference>
<gene>
    <name evidence="7" type="ORF">CDN99_18090</name>
</gene>
<name>A0A246J4K7_9BURK</name>
<dbReference type="GO" id="GO:0032259">
    <property type="term" value="P:methylation"/>
    <property type="evidence" value="ECO:0007669"/>
    <property type="project" value="UniProtKB-KW"/>
</dbReference>
<dbReference type="SUPFAM" id="SSF53790">
    <property type="entry name" value="Tetrapyrrole methylase"/>
    <property type="match status" value="1"/>
</dbReference>
<dbReference type="AlphaFoldDB" id="A0A246J4K7"/>
<proteinExistence type="predicted"/>
<dbReference type="GO" id="GO:0006364">
    <property type="term" value="P:rRNA processing"/>
    <property type="evidence" value="ECO:0007669"/>
    <property type="project" value="UniProtKB-KW"/>
</dbReference>
<keyword evidence="2" id="KW-0698">rRNA processing</keyword>
<dbReference type="Gene3D" id="3.30.950.10">
    <property type="entry name" value="Methyltransferase, Cobalt-precorrin-4 Transmethylase, Domain 2"/>
    <property type="match status" value="1"/>
</dbReference>
<protein>
    <submittedName>
        <fullName evidence="7">Ribosomal RNA small subunit methyltransferase I</fullName>
    </submittedName>
</protein>
<keyword evidence="1" id="KW-0963">Cytoplasm</keyword>
<evidence type="ECO:0000313" key="7">
    <source>
        <dbReference type="EMBL" id="OWQ87513.1"/>
    </source>
</evidence>
<evidence type="ECO:0000256" key="2">
    <source>
        <dbReference type="ARBA" id="ARBA00022552"/>
    </source>
</evidence>
<dbReference type="OrthoDB" id="7061662at2"/>
<dbReference type="InterPro" id="IPR008189">
    <property type="entry name" value="rRNA_ssu_MeTfrase_I"/>
</dbReference>
<evidence type="ECO:0000256" key="5">
    <source>
        <dbReference type="ARBA" id="ARBA00022691"/>
    </source>
</evidence>
<comment type="caution">
    <text evidence="7">The sequence shown here is derived from an EMBL/GenBank/DDBJ whole genome shotgun (WGS) entry which is preliminary data.</text>
</comment>
<dbReference type="GO" id="GO:0008168">
    <property type="term" value="F:methyltransferase activity"/>
    <property type="evidence" value="ECO:0007669"/>
    <property type="project" value="UniProtKB-KW"/>
</dbReference>
<keyword evidence="3 7" id="KW-0489">Methyltransferase</keyword>